<name>A0A1Y6ITL8_9VIBR</name>
<gene>
    <name evidence="1" type="ORF">VIM7927_02242</name>
</gene>
<dbReference type="EMBL" id="FXXI01000003">
    <property type="protein sequence ID" value="SMS00966.1"/>
    <property type="molecule type" value="Genomic_DNA"/>
</dbReference>
<evidence type="ECO:0000313" key="1">
    <source>
        <dbReference type="EMBL" id="SMS00966.1"/>
    </source>
</evidence>
<dbReference type="Proteomes" id="UP000196125">
    <property type="component" value="Unassembled WGS sequence"/>
</dbReference>
<accession>A0A1Y6ITL8</accession>
<reference evidence="1 2" key="1">
    <citation type="submission" date="2017-05" db="EMBL/GenBank/DDBJ databases">
        <authorList>
            <person name="Song R."/>
            <person name="Chenine A.L."/>
            <person name="Ruprecht R.M."/>
        </authorList>
    </citation>
    <scope>NUCLEOTIDE SEQUENCE [LARGE SCALE GENOMIC DNA]</scope>
    <source>
        <strain evidence="1 2">CECT 7927</strain>
    </source>
</reference>
<evidence type="ECO:0000313" key="2">
    <source>
        <dbReference type="Proteomes" id="UP000196125"/>
    </source>
</evidence>
<sequence>MSDDKLTREVLLSIATTTFDNVDCFHQNINSGNEVE</sequence>
<organism evidence="1 2">
    <name type="scientific">Vibrio mangrovi</name>
    <dbReference type="NCBI Taxonomy" id="474394"/>
    <lineage>
        <taxon>Bacteria</taxon>
        <taxon>Pseudomonadati</taxon>
        <taxon>Pseudomonadota</taxon>
        <taxon>Gammaproteobacteria</taxon>
        <taxon>Vibrionales</taxon>
        <taxon>Vibrionaceae</taxon>
        <taxon>Vibrio</taxon>
    </lineage>
</organism>
<protein>
    <submittedName>
        <fullName evidence="1">Uncharacterized protein</fullName>
    </submittedName>
</protein>
<dbReference type="AlphaFoldDB" id="A0A1Y6ITL8"/>
<proteinExistence type="predicted"/>